<feature type="domain" description="DUF2382" evidence="1">
    <location>
        <begin position="146"/>
        <end position="257"/>
    </location>
</feature>
<dbReference type="PANTHER" id="PTHR38463">
    <property type="entry name" value="STRESS RESPONSE PROTEIN YSNF"/>
    <property type="match status" value="1"/>
</dbReference>
<dbReference type="InterPro" id="IPR052967">
    <property type="entry name" value="Stress_Response_Assoc"/>
</dbReference>
<proteinExistence type="predicted"/>
<dbReference type="Pfam" id="PF09557">
    <property type="entry name" value="DUF2382"/>
    <property type="match status" value="1"/>
</dbReference>
<evidence type="ECO:0000259" key="1">
    <source>
        <dbReference type="Pfam" id="PF09557"/>
    </source>
</evidence>
<dbReference type="EMBL" id="AP014936">
    <property type="protein sequence ID" value="BAU49092.1"/>
    <property type="molecule type" value="Genomic_DNA"/>
</dbReference>
<dbReference type="AlphaFoldDB" id="A0A1B4V8X6"/>
<name>A0A1B4V8X6_9GAMM</name>
<dbReference type="Proteomes" id="UP000218899">
    <property type="component" value="Chromosome"/>
</dbReference>
<dbReference type="KEGG" id="sva:SVA_2544"/>
<keyword evidence="3" id="KW-1185">Reference proteome</keyword>
<dbReference type="PANTHER" id="PTHR38463:SF1">
    <property type="entry name" value="STRESS RESPONSE PROTEIN YSNF"/>
    <property type="match status" value="1"/>
</dbReference>
<dbReference type="InterPro" id="IPR019060">
    <property type="entry name" value="DUF2382"/>
</dbReference>
<accession>A0A1B4V8X6</accession>
<reference evidence="2 3" key="1">
    <citation type="submission" date="2015-08" db="EMBL/GenBank/DDBJ databases">
        <title>Complete genome sequence of Sulfurifustis variabilis.</title>
        <authorList>
            <person name="Miura A."/>
            <person name="Kojima H."/>
            <person name="Fukui M."/>
        </authorList>
    </citation>
    <scope>NUCLEOTIDE SEQUENCE [LARGE SCALE GENOMIC DNA]</scope>
    <source>
        <strain evidence="3">skN76</strain>
    </source>
</reference>
<protein>
    <recommendedName>
        <fullName evidence="1">DUF2382 domain-containing protein</fullName>
    </recommendedName>
</protein>
<evidence type="ECO:0000313" key="2">
    <source>
        <dbReference type="EMBL" id="BAU49092.1"/>
    </source>
</evidence>
<dbReference type="RefSeq" id="WP_096461543.1">
    <property type="nucleotide sequence ID" value="NZ_AP014936.1"/>
</dbReference>
<organism evidence="2 3">
    <name type="scientific">Sulfurifustis variabilis</name>
    <dbReference type="NCBI Taxonomy" id="1675686"/>
    <lineage>
        <taxon>Bacteria</taxon>
        <taxon>Pseudomonadati</taxon>
        <taxon>Pseudomonadota</taxon>
        <taxon>Gammaproteobacteria</taxon>
        <taxon>Acidiferrobacterales</taxon>
        <taxon>Acidiferrobacteraceae</taxon>
        <taxon>Sulfurifustis</taxon>
    </lineage>
</organism>
<gene>
    <name evidence="2" type="ORF">SVA_2544</name>
</gene>
<sequence>MAKTVMGLFDNRENAQTAVRDLESAGIVREHIDVRMSEELLSQYGGASSREEDEGFWGSVRRFFGMSEERDIGEGIQGMSPGDALVVVHADDAQADRVAEILDEHGAVDVDERRTGAPETGLRTEAGRATPATRGAAAGGEEERRIPVAEEELRVGKRPASRGGVRIYTRTVERPVEEDVTLRDEKVQVERRPVDRPVSAASEDELFKENTYEVREQTEEPVVEKRARVKEEVRVRKEPRERKETVRDTVRGTDVRVESLSPEEEREFARYESEFQSDWQAKYSRSGLSYEQVLPGYQYGYHLGNDPRYSTSSWPEIESKVQRDWDARGQGPWDRFKDAVRSGWERAHRH</sequence>
<evidence type="ECO:0000313" key="3">
    <source>
        <dbReference type="Proteomes" id="UP000218899"/>
    </source>
</evidence>
<dbReference type="OrthoDB" id="581516at2"/>